<proteinExistence type="predicted"/>
<gene>
    <name evidence="2" type="ORF">VNO77_41942</name>
</gene>
<name>A0AAN9JZS6_CANGL</name>
<protein>
    <submittedName>
        <fullName evidence="2">Uncharacterized protein</fullName>
    </submittedName>
</protein>
<evidence type="ECO:0000313" key="3">
    <source>
        <dbReference type="Proteomes" id="UP001367508"/>
    </source>
</evidence>
<dbReference type="Proteomes" id="UP001367508">
    <property type="component" value="Unassembled WGS sequence"/>
</dbReference>
<evidence type="ECO:0000256" key="1">
    <source>
        <dbReference type="SAM" id="MobiDB-lite"/>
    </source>
</evidence>
<feature type="region of interest" description="Disordered" evidence="1">
    <location>
        <begin position="156"/>
        <end position="190"/>
    </location>
</feature>
<dbReference type="AlphaFoldDB" id="A0AAN9JZS6"/>
<sequence length="190" mass="20461">MPTSEVPWAILSRAQGGDSLIINDCFSLTSVHCACAVHAHYTVLILSLMAATSASSCFKHIIVPASKHEPKLPKSSLVSSYPFSQLGTLYSGYSLNPLEVAQLIGPLFRAFLVIGSENQVMADRADLFLELGSLYRLHGSKANQWSLNVANTKLNSKQTGDSRVSSRLGQNMSGGSAPRPWCFEKSSSNA</sequence>
<reference evidence="2 3" key="1">
    <citation type="submission" date="2024-01" db="EMBL/GenBank/DDBJ databases">
        <title>The genomes of 5 underutilized Papilionoideae crops provide insights into root nodulation and disease resistanc.</title>
        <authorList>
            <person name="Jiang F."/>
        </authorList>
    </citation>
    <scope>NUCLEOTIDE SEQUENCE [LARGE SCALE GENOMIC DNA]</scope>
    <source>
        <strain evidence="2">LVBAO_FW01</strain>
        <tissue evidence="2">Leaves</tissue>
    </source>
</reference>
<keyword evidence="3" id="KW-1185">Reference proteome</keyword>
<comment type="caution">
    <text evidence="2">The sequence shown here is derived from an EMBL/GenBank/DDBJ whole genome shotgun (WGS) entry which is preliminary data.</text>
</comment>
<organism evidence="2 3">
    <name type="scientific">Canavalia gladiata</name>
    <name type="common">Sword bean</name>
    <name type="synonym">Dolichos gladiatus</name>
    <dbReference type="NCBI Taxonomy" id="3824"/>
    <lineage>
        <taxon>Eukaryota</taxon>
        <taxon>Viridiplantae</taxon>
        <taxon>Streptophyta</taxon>
        <taxon>Embryophyta</taxon>
        <taxon>Tracheophyta</taxon>
        <taxon>Spermatophyta</taxon>
        <taxon>Magnoliopsida</taxon>
        <taxon>eudicotyledons</taxon>
        <taxon>Gunneridae</taxon>
        <taxon>Pentapetalae</taxon>
        <taxon>rosids</taxon>
        <taxon>fabids</taxon>
        <taxon>Fabales</taxon>
        <taxon>Fabaceae</taxon>
        <taxon>Papilionoideae</taxon>
        <taxon>50 kb inversion clade</taxon>
        <taxon>NPAAA clade</taxon>
        <taxon>indigoferoid/millettioid clade</taxon>
        <taxon>Phaseoleae</taxon>
        <taxon>Canavalia</taxon>
    </lineage>
</organism>
<accession>A0AAN9JZS6</accession>
<evidence type="ECO:0000313" key="2">
    <source>
        <dbReference type="EMBL" id="KAK7308340.1"/>
    </source>
</evidence>
<feature type="compositionally biased region" description="Polar residues" evidence="1">
    <location>
        <begin position="156"/>
        <end position="174"/>
    </location>
</feature>
<dbReference type="EMBL" id="JAYMYQ010000010">
    <property type="protein sequence ID" value="KAK7308340.1"/>
    <property type="molecule type" value="Genomic_DNA"/>
</dbReference>